<comment type="caution">
    <text evidence="1">The sequence shown here is derived from an EMBL/GenBank/DDBJ whole genome shotgun (WGS) entry which is preliminary data.</text>
</comment>
<protein>
    <submittedName>
        <fullName evidence="1">Uncharacterized protein</fullName>
    </submittedName>
</protein>
<proteinExistence type="predicted"/>
<gene>
    <name evidence="1" type="ORF">DdX_15987</name>
</gene>
<sequence length="141" mass="15939">MSSSADNGNFQGLKNRLFRRWNPIPDVYTQWDDIVHWSNKQSRNPALLRICKCRDHVKTDPENSFQSTTMCRLVLIALVATILVLSCVVEETNAQYGWGWPYSYYGYGWPYSYGLWGKRSAGFGPSENDAALLGAQHAGGQ</sequence>
<reference evidence="1" key="1">
    <citation type="submission" date="2022-01" db="EMBL/GenBank/DDBJ databases">
        <title>Genome Sequence Resource for Two Populations of Ditylenchus destructor, the Migratory Endoparasitic Phytonematode.</title>
        <authorList>
            <person name="Zhang H."/>
            <person name="Lin R."/>
            <person name="Xie B."/>
        </authorList>
    </citation>
    <scope>NUCLEOTIDE SEQUENCE</scope>
    <source>
        <strain evidence="1">BazhouSP</strain>
    </source>
</reference>
<name>A0AAD4MNQ0_9BILA</name>
<organism evidence="1 2">
    <name type="scientific">Ditylenchus destructor</name>
    <dbReference type="NCBI Taxonomy" id="166010"/>
    <lineage>
        <taxon>Eukaryota</taxon>
        <taxon>Metazoa</taxon>
        <taxon>Ecdysozoa</taxon>
        <taxon>Nematoda</taxon>
        <taxon>Chromadorea</taxon>
        <taxon>Rhabditida</taxon>
        <taxon>Tylenchina</taxon>
        <taxon>Tylenchomorpha</taxon>
        <taxon>Sphaerularioidea</taxon>
        <taxon>Anguinidae</taxon>
        <taxon>Anguininae</taxon>
        <taxon>Ditylenchus</taxon>
    </lineage>
</organism>
<evidence type="ECO:0000313" key="1">
    <source>
        <dbReference type="EMBL" id="KAI1701642.1"/>
    </source>
</evidence>
<dbReference type="Proteomes" id="UP001201812">
    <property type="component" value="Unassembled WGS sequence"/>
</dbReference>
<evidence type="ECO:0000313" key="2">
    <source>
        <dbReference type="Proteomes" id="UP001201812"/>
    </source>
</evidence>
<keyword evidence="2" id="KW-1185">Reference proteome</keyword>
<accession>A0AAD4MNQ0</accession>
<dbReference type="AlphaFoldDB" id="A0AAD4MNQ0"/>
<dbReference type="EMBL" id="JAKKPZ010000114">
    <property type="protein sequence ID" value="KAI1701642.1"/>
    <property type="molecule type" value="Genomic_DNA"/>
</dbReference>